<dbReference type="STRING" id="328396.RU93_GL001127"/>
<dbReference type="InterPro" id="IPR015797">
    <property type="entry name" value="NUDIX_hydrolase-like_dom_sf"/>
</dbReference>
<dbReference type="PANTHER" id="PTHR43046:SF16">
    <property type="entry name" value="ADP-RIBOSE PYROPHOSPHATASE YJHB-RELATED"/>
    <property type="match status" value="1"/>
</dbReference>
<dbReference type="Gene3D" id="3.90.79.10">
    <property type="entry name" value="Nucleoside Triphosphate Pyrophosphohydrolase"/>
    <property type="match status" value="1"/>
</dbReference>
<organism evidence="4 5">
    <name type="scientific">Enterococcus aquimarinus</name>
    <dbReference type="NCBI Taxonomy" id="328396"/>
    <lineage>
        <taxon>Bacteria</taxon>
        <taxon>Bacillati</taxon>
        <taxon>Bacillota</taxon>
        <taxon>Bacilli</taxon>
        <taxon>Lactobacillales</taxon>
        <taxon>Enterococcaceae</taxon>
        <taxon>Enterococcus</taxon>
    </lineage>
</organism>
<evidence type="ECO:0000256" key="1">
    <source>
        <dbReference type="ARBA" id="ARBA00001946"/>
    </source>
</evidence>
<dbReference type="Pfam" id="PF00293">
    <property type="entry name" value="NUDIX"/>
    <property type="match status" value="1"/>
</dbReference>
<dbReference type="Gene3D" id="6.10.250.1120">
    <property type="match status" value="1"/>
</dbReference>
<name>A0A1L8QWR4_9ENTE</name>
<gene>
    <name evidence="4" type="ORF">RU93_GL001127</name>
</gene>
<dbReference type="OrthoDB" id="9804442at2"/>
<dbReference type="InterPro" id="IPR020476">
    <property type="entry name" value="Nudix_hydrolase"/>
</dbReference>
<evidence type="ECO:0000259" key="3">
    <source>
        <dbReference type="PROSITE" id="PS51462"/>
    </source>
</evidence>
<protein>
    <recommendedName>
        <fullName evidence="3">Nudix hydrolase domain-containing protein</fullName>
    </recommendedName>
</protein>
<dbReference type="PRINTS" id="PR00502">
    <property type="entry name" value="NUDIXFAMILY"/>
</dbReference>
<evidence type="ECO:0000313" key="4">
    <source>
        <dbReference type="EMBL" id="OJG11894.1"/>
    </source>
</evidence>
<comment type="cofactor">
    <cofactor evidence="1">
        <name>Mg(2+)</name>
        <dbReference type="ChEBI" id="CHEBI:18420"/>
    </cofactor>
</comment>
<dbReference type="InterPro" id="IPR059176">
    <property type="entry name" value="UDP-X_N"/>
</dbReference>
<dbReference type="RefSeq" id="WP_071874063.1">
    <property type="nucleotide sequence ID" value="NZ_JBHSHF010000012.1"/>
</dbReference>
<dbReference type="Proteomes" id="UP000182149">
    <property type="component" value="Unassembled WGS sequence"/>
</dbReference>
<dbReference type="AlphaFoldDB" id="A0A1L8QWR4"/>
<reference evidence="4 5" key="1">
    <citation type="submission" date="2014-12" db="EMBL/GenBank/DDBJ databases">
        <title>Draft genome sequences of 29 type strains of Enterococci.</title>
        <authorList>
            <person name="Zhong Z."/>
            <person name="Sun Z."/>
            <person name="Liu W."/>
            <person name="Zhang W."/>
            <person name="Zhang H."/>
        </authorList>
    </citation>
    <scope>NUCLEOTIDE SEQUENCE [LARGE SCALE GENOMIC DNA]</scope>
    <source>
        <strain evidence="4 5">DSM 17690</strain>
    </source>
</reference>
<feature type="domain" description="Nudix hydrolase" evidence="3">
    <location>
        <begin position="64"/>
        <end position="192"/>
    </location>
</feature>
<evidence type="ECO:0000313" key="5">
    <source>
        <dbReference type="Proteomes" id="UP000182149"/>
    </source>
</evidence>
<accession>A0A1L8QWR4</accession>
<evidence type="ECO:0000256" key="2">
    <source>
        <dbReference type="ARBA" id="ARBA00022801"/>
    </source>
</evidence>
<dbReference type="PROSITE" id="PS51462">
    <property type="entry name" value="NUDIX"/>
    <property type="match status" value="1"/>
</dbReference>
<dbReference type="InterPro" id="IPR000086">
    <property type="entry name" value="NUDIX_hydrolase_dom"/>
</dbReference>
<proteinExistence type="predicted"/>
<keyword evidence="5" id="KW-1185">Reference proteome</keyword>
<keyword evidence="2" id="KW-0378">Hydrolase</keyword>
<dbReference type="SUPFAM" id="SSF55811">
    <property type="entry name" value="Nudix"/>
    <property type="match status" value="1"/>
</dbReference>
<dbReference type="EMBL" id="JXKD01000002">
    <property type="protein sequence ID" value="OJG11894.1"/>
    <property type="molecule type" value="Genomic_DNA"/>
</dbReference>
<dbReference type="PANTHER" id="PTHR43046">
    <property type="entry name" value="GDP-MANNOSE MANNOSYL HYDROLASE"/>
    <property type="match status" value="1"/>
</dbReference>
<dbReference type="Pfam" id="PF12535">
    <property type="entry name" value="Nudix_N"/>
    <property type="match status" value="1"/>
</dbReference>
<comment type="caution">
    <text evidence="4">The sequence shown here is derived from an EMBL/GenBank/DDBJ whole genome shotgun (WGS) entry which is preliminary data.</text>
</comment>
<sequence length="200" mass="23235">MTIHVLKKYKRLLALAEAGLFYGKDEFDKERYQELKDIALDLLTNISDEPLKNIENLFDKNEGYPTPKIDVRAYIKCNDKILLVEDIRTKEWSLPGGYAEIGSSPKENIVKEVFEETGLNVTVDKLLAVFDTDLREDIPQLFQYYKMIFSCTIVNGSFQDNLETSNIVFFNFYDMPKLSEQRTTKEQLVILENRTATYCD</sequence>
<dbReference type="GO" id="GO:0016787">
    <property type="term" value="F:hydrolase activity"/>
    <property type="evidence" value="ECO:0007669"/>
    <property type="project" value="UniProtKB-KW"/>
</dbReference>